<dbReference type="AlphaFoldDB" id="A0ABD0V7I3"/>
<dbReference type="GO" id="GO:0006952">
    <property type="term" value="P:defense response"/>
    <property type="evidence" value="ECO:0007669"/>
    <property type="project" value="UniProtKB-KW"/>
</dbReference>
<evidence type="ECO:0000256" key="3">
    <source>
        <dbReference type="ARBA" id="ARBA00022737"/>
    </source>
</evidence>
<dbReference type="EMBL" id="JANQDX010000008">
    <property type="protein sequence ID" value="KAL0920716.1"/>
    <property type="molecule type" value="Genomic_DNA"/>
</dbReference>
<keyword evidence="3" id="KW-0677">Repeat</keyword>
<reference evidence="7 8" key="1">
    <citation type="journal article" date="2024" name="Plant Biotechnol. J.">
        <title>Dendrobium thyrsiflorum genome and its molecular insights into genes involved in important horticultural traits.</title>
        <authorList>
            <person name="Chen B."/>
            <person name="Wang J.Y."/>
            <person name="Zheng P.J."/>
            <person name="Li K.L."/>
            <person name="Liang Y.M."/>
            <person name="Chen X.F."/>
            <person name="Zhang C."/>
            <person name="Zhao X."/>
            <person name="He X."/>
            <person name="Zhang G.Q."/>
            <person name="Liu Z.J."/>
            <person name="Xu Q."/>
        </authorList>
    </citation>
    <scope>NUCLEOTIDE SEQUENCE [LARGE SCALE GENOMIC DNA]</scope>
    <source>
        <strain evidence="7">GZMU011</strain>
    </source>
</reference>
<protein>
    <recommendedName>
        <fullName evidence="6">Disease resistance N-terminal domain-containing protein</fullName>
    </recommendedName>
</protein>
<keyword evidence="2" id="KW-0433">Leucine-rich repeat</keyword>
<evidence type="ECO:0000259" key="6">
    <source>
        <dbReference type="Pfam" id="PF18052"/>
    </source>
</evidence>
<comment type="similarity">
    <text evidence="1">Belongs to the disease resistance NB-LRR family.</text>
</comment>
<gene>
    <name evidence="7" type="ORF">M5K25_009878</name>
</gene>
<keyword evidence="5" id="KW-0611">Plant defense</keyword>
<evidence type="ECO:0000256" key="1">
    <source>
        <dbReference type="ARBA" id="ARBA00008894"/>
    </source>
</evidence>
<comment type="caution">
    <text evidence="7">The sequence shown here is derived from an EMBL/GenBank/DDBJ whole genome shotgun (WGS) entry which is preliminary data.</text>
</comment>
<keyword evidence="4" id="KW-0547">Nucleotide-binding</keyword>
<evidence type="ECO:0000256" key="2">
    <source>
        <dbReference type="ARBA" id="ARBA00022614"/>
    </source>
</evidence>
<accession>A0ABD0V7I3</accession>
<evidence type="ECO:0000256" key="4">
    <source>
        <dbReference type="ARBA" id="ARBA00022741"/>
    </source>
</evidence>
<evidence type="ECO:0000313" key="8">
    <source>
        <dbReference type="Proteomes" id="UP001552299"/>
    </source>
</evidence>
<evidence type="ECO:0000256" key="5">
    <source>
        <dbReference type="ARBA" id="ARBA00022821"/>
    </source>
</evidence>
<name>A0ABD0V7I3_DENTH</name>
<proteinExistence type="inferred from homology"/>
<keyword evidence="8" id="KW-1185">Reference proteome</keyword>
<dbReference type="InterPro" id="IPR041118">
    <property type="entry name" value="Rx_N"/>
</dbReference>
<sequence length="207" mass="23769">MAEWFVGPIMDKIINTCFDYLQDLVGQTGTKEALERLQKLQPMIQSVIFACNQAQIIDQNPALNRWLWQLRDAIDEADNVLNDFETAFSNASFQLIESARKNRKVGKRALKIDPNLKRLEEVVQKLDKVSTEVSTFLHLLESTTQEQQRKLYKTRETGSLPRNDLIGRGKDKESVMQWLRKPSNEHRGTDLYRNISLLSIVGHGGRG</sequence>
<evidence type="ECO:0000313" key="7">
    <source>
        <dbReference type="EMBL" id="KAL0920716.1"/>
    </source>
</evidence>
<dbReference type="PANTHER" id="PTHR33377">
    <property type="entry name" value="OS10G0134700 PROTEIN-RELATED"/>
    <property type="match status" value="1"/>
</dbReference>
<dbReference type="Pfam" id="PF18052">
    <property type="entry name" value="Rx_N"/>
    <property type="match status" value="1"/>
</dbReference>
<organism evidence="7 8">
    <name type="scientific">Dendrobium thyrsiflorum</name>
    <name type="common">Pinecone-like raceme dendrobium</name>
    <name type="synonym">Orchid</name>
    <dbReference type="NCBI Taxonomy" id="117978"/>
    <lineage>
        <taxon>Eukaryota</taxon>
        <taxon>Viridiplantae</taxon>
        <taxon>Streptophyta</taxon>
        <taxon>Embryophyta</taxon>
        <taxon>Tracheophyta</taxon>
        <taxon>Spermatophyta</taxon>
        <taxon>Magnoliopsida</taxon>
        <taxon>Liliopsida</taxon>
        <taxon>Asparagales</taxon>
        <taxon>Orchidaceae</taxon>
        <taxon>Epidendroideae</taxon>
        <taxon>Malaxideae</taxon>
        <taxon>Dendrobiinae</taxon>
        <taxon>Dendrobium</taxon>
    </lineage>
</organism>
<dbReference type="Proteomes" id="UP001552299">
    <property type="component" value="Unassembled WGS sequence"/>
</dbReference>
<dbReference type="PANTHER" id="PTHR33377:SF62">
    <property type="entry name" value="OS10G0133166 PROTEIN"/>
    <property type="match status" value="1"/>
</dbReference>
<dbReference type="GO" id="GO:0000166">
    <property type="term" value="F:nucleotide binding"/>
    <property type="evidence" value="ECO:0007669"/>
    <property type="project" value="UniProtKB-KW"/>
</dbReference>
<feature type="domain" description="Disease resistance N-terminal" evidence="6">
    <location>
        <begin position="19"/>
        <end position="92"/>
    </location>
</feature>